<sequence length="291" mass="33975">MDELTTGNYASVDFPDATETSLADYYPTESYSTTLNNCVIQHLNEIREKNPQNQNINWRKRIREFILTKNNKLLEFLTTRLEKHPVLGPVENFFVKFSKQSHSNKSLKDVILDVSANVLETVDNSCLEKGFLSLDKYVEQTTFLMDQYKYTSEKILDKEKLLKIKLSNLDSIQSKLNMLTNLSRNEHYDSLMESMEKYIETTFNENNIKDDYNAVIEEYRKFIELRDLIKTIRTVDVSEKEPLCSICFDDTIQFAFVPCGHTFCNNCTKKQALTCSICRGMVREIVKLYFT</sequence>
<dbReference type="Gene3D" id="3.30.40.10">
    <property type="entry name" value="Zinc/RING finger domain, C3HC4 (zinc finger)"/>
    <property type="match status" value="1"/>
</dbReference>
<evidence type="ECO:0000259" key="1">
    <source>
        <dbReference type="PROSITE" id="PS50089"/>
    </source>
</evidence>
<organism evidence="2">
    <name type="scientific">viral metagenome</name>
    <dbReference type="NCBI Taxonomy" id="1070528"/>
    <lineage>
        <taxon>unclassified sequences</taxon>
        <taxon>metagenomes</taxon>
        <taxon>organismal metagenomes</taxon>
    </lineage>
</organism>
<dbReference type="InterPro" id="IPR001841">
    <property type="entry name" value="Znf_RING"/>
</dbReference>
<dbReference type="AlphaFoldDB" id="A0A6C0D6N1"/>
<dbReference type="SMART" id="SM00184">
    <property type="entry name" value="RING"/>
    <property type="match status" value="1"/>
</dbReference>
<proteinExistence type="predicted"/>
<accession>A0A6C0D6N1</accession>
<dbReference type="PROSITE" id="PS50089">
    <property type="entry name" value="ZF_RING_2"/>
    <property type="match status" value="1"/>
</dbReference>
<feature type="domain" description="RING-type" evidence="1">
    <location>
        <begin position="244"/>
        <end position="279"/>
    </location>
</feature>
<evidence type="ECO:0000313" key="2">
    <source>
        <dbReference type="EMBL" id="QHT12428.1"/>
    </source>
</evidence>
<dbReference type="Pfam" id="PF13920">
    <property type="entry name" value="zf-C3HC4_3"/>
    <property type="match status" value="1"/>
</dbReference>
<name>A0A6C0D6N1_9ZZZZ</name>
<dbReference type="EMBL" id="MN739545">
    <property type="protein sequence ID" value="QHT12428.1"/>
    <property type="molecule type" value="Genomic_DNA"/>
</dbReference>
<dbReference type="InterPro" id="IPR013083">
    <property type="entry name" value="Znf_RING/FYVE/PHD"/>
</dbReference>
<reference evidence="2" key="1">
    <citation type="journal article" date="2020" name="Nature">
        <title>Giant virus diversity and host interactions through global metagenomics.</title>
        <authorList>
            <person name="Schulz F."/>
            <person name="Roux S."/>
            <person name="Paez-Espino D."/>
            <person name="Jungbluth S."/>
            <person name="Walsh D.A."/>
            <person name="Denef V.J."/>
            <person name="McMahon K.D."/>
            <person name="Konstantinidis K.T."/>
            <person name="Eloe-Fadrosh E.A."/>
            <person name="Kyrpides N.C."/>
            <person name="Woyke T."/>
        </authorList>
    </citation>
    <scope>NUCLEOTIDE SEQUENCE</scope>
    <source>
        <strain evidence="2">GVMAG-M-3300023174-129</strain>
    </source>
</reference>
<dbReference type="SUPFAM" id="SSF57850">
    <property type="entry name" value="RING/U-box"/>
    <property type="match status" value="1"/>
</dbReference>
<protein>
    <recommendedName>
        <fullName evidence="1">RING-type domain-containing protein</fullName>
    </recommendedName>
</protein>